<feature type="compositionally biased region" description="Basic and acidic residues" evidence="1">
    <location>
        <begin position="67"/>
        <end position="79"/>
    </location>
</feature>
<evidence type="ECO:0000256" key="2">
    <source>
        <dbReference type="SAM" id="SignalP"/>
    </source>
</evidence>
<keyword evidence="4" id="KW-1185">Reference proteome</keyword>
<feature type="chain" id="PRO_5043438533" evidence="2">
    <location>
        <begin position="27"/>
        <end position="117"/>
    </location>
</feature>
<reference evidence="3 4" key="1">
    <citation type="submission" date="2024-04" db="EMBL/GenBank/DDBJ databases">
        <authorList>
            <person name="Fracassetti M."/>
        </authorList>
    </citation>
    <scope>NUCLEOTIDE SEQUENCE [LARGE SCALE GENOMIC DNA]</scope>
</reference>
<organism evidence="3 4">
    <name type="scientific">Linum trigynum</name>
    <dbReference type="NCBI Taxonomy" id="586398"/>
    <lineage>
        <taxon>Eukaryota</taxon>
        <taxon>Viridiplantae</taxon>
        <taxon>Streptophyta</taxon>
        <taxon>Embryophyta</taxon>
        <taxon>Tracheophyta</taxon>
        <taxon>Spermatophyta</taxon>
        <taxon>Magnoliopsida</taxon>
        <taxon>eudicotyledons</taxon>
        <taxon>Gunneridae</taxon>
        <taxon>Pentapetalae</taxon>
        <taxon>rosids</taxon>
        <taxon>fabids</taxon>
        <taxon>Malpighiales</taxon>
        <taxon>Linaceae</taxon>
        <taxon>Linum</taxon>
    </lineage>
</organism>
<dbReference type="Proteomes" id="UP001497516">
    <property type="component" value="Chromosome 1"/>
</dbReference>
<feature type="signal peptide" evidence="2">
    <location>
        <begin position="1"/>
        <end position="26"/>
    </location>
</feature>
<dbReference type="EMBL" id="OZ034813">
    <property type="protein sequence ID" value="CAL1352925.1"/>
    <property type="molecule type" value="Genomic_DNA"/>
</dbReference>
<proteinExistence type="predicted"/>
<keyword evidence="2" id="KW-0732">Signal</keyword>
<evidence type="ECO:0000313" key="4">
    <source>
        <dbReference type="Proteomes" id="UP001497516"/>
    </source>
</evidence>
<name>A0AAV2CAX9_9ROSI</name>
<gene>
    <name evidence="3" type="ORF">LTRI10_LOCUS858</name>
</gene>
<feature type="compositionally biased region" description="Low complexity" evidence="1">
    <location>
        <begin position="57"/>
        <end position="66"/>
    </location>
</feature>
<feature type="compositionally biased region" description="Basic and acidic residues" evidence="1">
    <location>
        <begin position="107"/>
        <end position="117"/>
    </location>
</feature>
<protein>
    <submittedName>
        <fullName evidence="3">Uncharacterized protein</fullName>
    </submittedName>
</protein>
<dbReference type="AlphaFoldDB" id="A0AAV2CAX9"/>
<sequence>MRTLLKSTCSPALLIMMMIIAIAASAQLVTSTVAAAYRFSASQSVRTTETNKCGFAGLSSGSSSSLSKDELDRGGDRRPHGSVQSNRYNLVASAAGENPSYGHRGIGHHDRLDNDRN</sequence>
<feature type="region of interest" description="Disordered" evidence="1">
    <location>
        <begin position="52"/>
        <end position="117"/>
    </location>
</feature>
<accession>A0AAV2CAX9</accession>
<evidence type="ECO:0000256" key="1">
    <source>
        <dbReference type="SAM" id="MobiDB-lite"/>
    </source>
</evidence>
<evidence type="ECO:0000313" key="3">
    <source>
        <dbReference type="EMBL" id="CAL1352925.1"/>
    </source>
</evidence>